<protein>
    <submittedName>
        <fullName evidence="3">Dihydroorotase</fullName>
        <ecNumber evidence="3">3.5.2.3</ecNumber>
    </submittedName>
</protein>
<dbReference type="InterPro" id="IPR011059">
    <property type="entry name" value="Metal-dep_hydrolase_composite"/>
</dbReference>
<dbReference type="Gene3D" id="2.30.40.10">
    <property type="entry name" value="Urease, subunit C, domain 1"/>
    <property type="match status" value="1"/>
</dbReference>
<dbReference type="EC" id="3.5.2.3" evidence="3"/>
<feature type="domain" description="Dihydroorotase catalytic" evidence="2">
    <location>
        <begin position="62"/>
        <end position="203"/>
    </location>
</feature>
<keyword evidence="1" id="KW-0665">Pyrimidine biosynthesis</keyword>
<dbReference type="AlphaFoldDB" id="A0A5B8NH28"/>
<evidence type="ECO:0000256" key="1">
    <source>
        <dbReference type="ARBA" id="ARBA00022975"/>
    </source>
</evidence>
<reference evidence="3" key="1">
    <citation type="submission" date="2019-08" db="EMBL/GenBank/DDBJ databases">
        <title>Carotenoids and Carotenoid Binding Proteins in the Halophilic Cyanobacterium Euhalothece sp. ZM00.</title>
        <authorList>
            <person name="Cho S.M."/>
            <person name="Song J.Y."/>
            <person name="Park Y.-I."/>
        </authorList>
    </citation>
    <scope>NUCLEOTIDE SEQUENCE [LARGE SCALE GENOMIC DNA]</scope>
    <source>
        <strain evidence="3">Z-M001</strain>
    </source>
</reference>
<dbReference type="NCBIfam" id="TIGR00857">
    <property type="entry name" value="pyrC_multi"/>
    <property type="match status" value="1"/>
</dbReference>
<proteinExistence type="predicted"/>
<evidence type="ECO:0000259" key="2">
    <source>
        <dbReference type="Pfam" id="PF12890"/>
    </source>
</evidence>
<dbReference type="Proteomes" id="UP000318453">
    <property type="component" value="Chromosome"/>
</dbReference>
<organism evidence="3 4">
    <name type="scientific">Euhalothece natronophila Z-M001</name>
    <dbReference type="NCBI Taxonomy" id="522448"/>
    <lineage>
        <taxon>Bacteria</taxon>
        <taxon>Bacillati</taxon>
        <taxon>Cyanobacteriota</taxon>
        <taxon>Cyanophyceae</taxon>
        <taxon>Oscillatoriophycideae</taxon>
        <taxon>Chroococcales</taxon>
        <taxon>Halothecacae</taxon>
        <taxon>Halothece cluster</taxon>
        <taxon>Euhalothece</taxon>
    </lineage>
</organism>
<dbReference type="GO" id="GO:0004038">
    <property type="term" value="F:allantoinase activity"/>
    <property type="evidence" value="ECO:0007669"/>
    <property type="project" value="TreeGrafter"/>
</dbReference>
<dbReference type="PANTHER" id="PTHR43668:SF2">
    <property type="entry name" value="ALLANTOINASE"/>
    <property type="match status" value="1"/>
</dbReference>
<dbReference type="SUPFAM" id="SSF51338">
    <property type="entry name" value="Composite domain of metallo-dependent hydrolases"/>
    <property type="match status" value="1"/>
</dbReference>
<dbReference type="InterPro" id="IPR004722">
    <property type="entry name" value="DHOase"/>
</dbReference>
<dbReference type="SUPFAM" id="SSF51556">
    <property type="entry name" value="Metallo-dependent hydrolases"/>
    <property type="match status" value="1"/>
</dbReference>
<name>A0A5B8NH28_9CHRO</name>
<dbReference type="InterPro" id="IPR050138">
    <property type="entry name" value="DHOase/Allantoinase_Hydrolase"/>
</dbReference>
<sequence>MDSGDQNLGVTQLLRQVRVLDPISGTDEIADVLIKQGQIEEINSRITDYPSSTQVRDTDGLIFAPGLVDLYSHSGEPGNEQRETLASLGQAALAGGFTRVGVLPDMQPPLDNLASLRWLQNATRSEVPQFYWWGYLTLEGKKAGMTALGELANAGLIGFSEEVSLENLGILQRCLEYLQPWGKVVALSVRDRALTNQGVIREGLSSLKTGLPSDSPISETATLAAILEVVAMTETPVHIMGISTARGVALIAEAKARGVAITASTNWMHLLLNTATLSSYDPSLNIVPPLGNQEDQRALIDGVKSGVIDAIAVNHTPYTYEEKTVAFAETPPGAIGLELALPLLWQTFVETGEWTALELWSALSASPQRCLQQPELRCTVGQPTEAILFDPKKPWIVTQNHLKSLSANTPWLDKEIIGQVVNVFLNDVKQS</sequence>
<dbReference type="InterPro" id="IPR032466">
    <property type="entry name" value="Metal_Hydrolase"/>
</dbReference>
<dbReference type="Gene3D" id="3.20.20.140">
    <property type="entry name" value="Metal-dependent hydrolases"/>
    <property type="match status" value="1"/>
</dbReference>
<dbReference type="GO" id="GO:0006145">
    <property type="term" value="P:purine nucleobase catabolic process"/>
    <property type="evidence" value="ECO:0007669"/>
    <property type="project" value="TreeGrafter"/>
</dbReference>
<keyword evidence="3" id="KW-0378">Hydrolase</keyword>
<accession>A0A5B8NH28</accession>
<dbReference type="KEGG" id="enn:FRE64_00305"/>
<dbReference type="Pfam" id="PF12890">
    <property type="entry name" value="DHOase"/>
    <property type="match status" value="1"/>
</dbReference>
<evidence type="ECO:0000313" key="4">
    <source>
        <dbReference type="Proteomes" id="UP000318453"/>
    </source>
</evidence>
<dbReference type="RefSeq" id="WP_146294133.1">
    <property type="nucleotide sequence ID" value="NZ_CP042326.1"/>
</dbReference>
<dbReference type="OrthoDB" id="9765462at2"/>
<dbReference type="InterPro" id="IPR024403">
    <property type="entry name" value="DHOase_cat"/>
</dbReference>
<dbReference type="GO" id="GO:0005737">
    <property type="term" value="C:cytoplasm"/>
    <property type="evidence" value="ECO:0007669"/>
    <property type="project" value="TreeGrafter"/>
</dbReference>
<dbReference type="GO" id="GO:0046872">
    <property type="term" value="F:metal ion binding"/>
    <property type="evidence" value="ECO:0007669"/>
    <property type="project" value="InterPro"/>
</dbReference>
<dbReference type="CDD" id="cd01317">
    <property type="entry name" value="DHOase_IIa"/>
    <property type="match status" value="1"/>
</dbReference>
<dbReference type="GO" id="GO:0006221">
    <property type="term" value="P:pyrimidine nucleotide biosynthetic process"/>
    <property type="evidence" value="ECO:0007669"/>
    <property type="project" value="UniProtKB-KW"/>
</dbReference>
<dbReference type="EMBL" id="CP042326">
    <property type="protein sequence ID" value="QDZ38522.1"/>
    <property type="molecule type" value="Genomic_DNA"/>
</dbReference>
<dbReference type="PANTHER" id="PTHR43668">
    <property type="entry name" value="ALLANTOINASE"/>
    <property type="match status" value="1"/>
</dbReference>
<gene>
    <name evidence="3" type="ORF">FRE64_00305</name>
</gene>
<evidence type="ECO:0000313" key="3">
    <source>
        <dbReference type="EMBL" id="QDZ38522.1"/>
    </source>
</evidence>
<dbReference type="NCBIfam" id="NF005614">
    <property type="entry name" value="PRK07369.1"/>
    <property type="match status" value="1"/>
</dbReference>
<dbReference type="GO" id="GO:0004151">
    <property type="term" value="F:dihydroorotase activity"/>
    <property type="evidence" value="ECO:0007669"/>
    <property type="project" value="UniProtKB-EC"/>
</dbReference>
<keyword evidence="4" id="KW-1185">Reference proteome</keyword>